<feature type="domain" description="GIPC GH2" evidence="1">
    <location>
        <begin position="6"/>
        <end position="46"/>
    </location>
</feature>
<protein>
    <recommendedName>
        <fullName evidence="1">GIPC GH2 domain-containing protein</fullName>
    </recommendedName>
</protein>
<name>A0A7R9IHG0_9NEOP</name>
<evidence type="ECO:0000313" key="2">
    <source>
        <dbReference type="EMBL" id="CAD7458467.1"/>
    </source>
</evidence>
<reference evidence="2" key="1">
    <citation type="submission" date="2020-11" db="EMBL/GenBank/DDBJ databases">
        <authorList>
            <person name="Tran Van P."/>
        </authorList>
    </citation>
    <scope>NUCLEOTIDE SEQUENCE</scope>
</reference>
<organism evidence="2">
    <name type="scientific">Timema tahoe</name>
    <dbReference type="NCBI Taxonomy" id="61484"/>
    <lineage>
        <taxon>Eukaryota</taxon>
        <taxon>Metazoa</taxon>
        <taxon>Ecdysozoa</taxon>
        <taxon>Arthropoda</taxon>
        <taxon>Hexapoda</taxon>
        <taxon>Insecta</taxon>
        <taxon>Pterygota</taxon>
        <taxon>Neoptera</taxon>
        <taxon>Polyneoptera</taxon>
        <taxon>Phasmatodea</taxon>
        <taxon>Timematodea</taxon>
        <taxon>Timematoidea</taxon>
        <taxon>Timematidae</taxon>
        <taxon>Timema</taxon>
    </lineage>
</organism>
<accession>A0A7R9IHG0</accession>
<dbReference type="AlphaFoldDB" id="A0A7R9IHG0"/>
<dbReference type="EMBL" id="OE002295">
    <property type="protein sequence ID" value="CAD7458467.1"/>
    <property type="molecule type" value="Genomic_DNA"/>
</dbReference>
<evidence type="ECO:0000259" key="1">
    <source>
        <dbReference type="Pfam" id="PF25082"/>
    </source>
</evidence>
<sequence>MYIFQATEIWELSTAKTNSMDFAEAIDNSELEEFGFTDDFIIELWGPTIEKEIICFCTMAHAYKEYDTYTCILKNA</sequence>
<gene>
    <name evidence="2" type="ORF">TTEB3V08_LOCUS6446</name>
</gene>
<proteinExistence type="predicted"/>
<dbReference type="InterPro" id="IPR055349">
    <property type="entry name" value="GH2_GIPC"/>
</dbReference>
<dbReference type="Pfam" id="PF25082">
    <property type="entry name" value="GIPC1_GH2"/>
    <property type="match status" value="1"/>
</dbReference>